<dbReference type="InterPro" id="IPR027417">
    <property type="entry name" value="P-loop_NTPase"/>
</dbReference>
<dbReference type="InterPro" id="IPR010285">
    <property type="entry name" value="DNA_helicase_pif1-like_DEAD"/>
</dbReference>
<dbReference type="Proteomes" id="UP001652660">
    <property type="component" value="Chromosome 4e"/>
</dbReference>
<comment type="similarity">
    <text evidence="1">Belongs to the helicase family.</text>
</comment>
<name>A0ABM4U625_COFAR</name>
<comment type="cofactor">
    <cofactor evidence="1">
        <name>Mg(2+)</name>
        <dbReference type="ChEBI" id="CHEBI:18420"/>
    </cofactor>
</comment>
<dbReference type="EC" id="5.6.2.3" evidence="1"/>
<evidence type="ECO:0000259" key="3">
    <source>
        <dbReference type="Pfam" id="PF14214"/>
    </source>
</evidence>
<dbReference type="Pfam" id="PF14214">
    <property type="entry name" value="Helitron_like_N"/>
    <property type="match status" value="1"/>
</dbReference>
<evidence type="ECO:0000313" key="5">
    <source>
        <dbReference type="RefSeq" id="XP_071902732.1"/>
    </source>
</evidence>
<dbReference type="CDD" id="cd18809">
    <property type="entry name" value="SF1_C_RecD"/>
    <property type="match status" value="1"/>
</dbReference>
<dbReference type="SUPFAM" id="SSF52540">
    <property type="entry name" value="P-loop containing nucleoside triphosphate hydrolases"/>
    <property type="match status" value="2"/>
</dbReference>
<evidence type="ECO:0000256" key="1">
    <source>
        <dbReference type="RuleBase" id="RU363044"/>
    </source>
</evidence>
<accession>A0ABM4U625</accession>
<keyword evidence="1" id="KW-0378">Hydrolase</keyword>
<protein>
    <recommendedName>
        <fullName evidence="1">ATP-dependent DNA helicase</fullName>
        <ecNumber evidence="1">5.6.2.3</ecNumber>
    </recommendedName>
</protein>
<proteinExistence type="inferred from homology"/>
<gene>
    <name evidence="5" type="primary">LOC140005619</name>
</gene>
<dbReference type="InterPro" id="IPR025476">
    <property type="entry name" value="Helitron_helicase-like"/>
</dbReference>
<dbReference type="RefSeq" id="XP_071902732.1">
    <property type="nucleotide sequence ID" value="XM_072046631.1"/>
</dbReference>
<keyword evidence="1" id="KW-0234">DNA repair</keyword>
<dbReference type="Pfam" id="PF05970">
    <property type="entry name" value="PIF1"/>
    <property type="match status" value="1"/>
</dbReference>
<dbReference type="PANTHER" id="PTHR10492">
    <property type="match status" value="1"/>
</dbReference>
<keyword evidence="1" id="KW-0233">DNA recombination</keyword>
<keyword evidence="4" id="KW-1185">Reference proteome</keyword>
<dbReference type="GeneID" id="140005619"/>
<evidence type="ECO:0000313" key="4">
    <source>
        <dbReference type="Proteomes" id="UP001652660"/>
    </source>
</evidence>
<keyword evidence="1" id="KW-0067">ATP-binding</keyword>
<feature type="domain" description="Helitron helicase-like" evidence="3">
    <location>
        <begin position="162"/>
        <end position="290"/>
    </location>
</feature>
<evidence type="ECO:0000259" key="2">
    <source>
        <dbReference type="Pfam" id="PF05970"/>
    </source>
</evidence>
<keyword evidence="1" id="KW-0227">DNA damage</keyword>
<keyword evidence="1" id="KW-0347">Helicase</keyword>
<reference evidence="5" key="1">
    <citation type="submission" date="2025-08" db="UniProtKB">
        <authorList>
            <consortium name="RefSeq"/>
        </authorList>
    </citation>
    <scope>IDENTIFICATION</scope>
    <source>
        <tissue evidence="5">Leaves</tissue>
    </source>
</reference>
<organism evidence="4 5">
    <name type="scientific">Coffea arabica</name>
    <name type="common">Arabian coffee</name>
    <dbReference type="NCBI Taxonomy" id="13443"/>
    <lineage>
        <taxon>Eukaryota</taxon>
        <taxon>Viridiplantae</taxon>
        <taxon>Streptophyta</taxon>
        <taxon>Embryophyta</taxon>
        <taxon>Tracheophyta</taxon>
        <taxon>Spermatophyta</taxon>
        <taxon>Magnoliopsida</taxon>
        <taxon>eudicotyledons</taxon>
        <taxon>Gunneridae</taxon>
        <taxon>Pentapetalae</taxon>
        <taxon>asterids</taxon>
        <taxon>lamiids</taxon>
        <taxon>Gentianales</taxon>
        <taxon>Rubiaceae</taxon>
        <taxon>Ixoroideae</taxon>
        <taxon>Gardenieae complex</taxon>
        <taxon>Bertiereae - Coffeeae clade</taxon>
        <taxon>Coffeeae</taxon>
        <taxon>Coffea</taxon>
    </lineage>
</organism>
<feature type="domain" description="DNA helicase Pif1-like DEAD-box helicase" evidence="2">
    <location>
        <begin position="487"/>
        <end position="681"/>
    </location>
</feature>
<keyword evidence="1" id="KW-0547">Nucleotide-binding</keyword>
<dbReference type="Gene3D" id="3.40.50.300">
    <property type="entry name" value="P-loop containing nucleotide triphosphate hydrolases"/>
    <property type="match status" value="1"/>
</dbReference>
<comment type="catalytic activity">
    <reaction evidence="1">
        <text>ATP + H2O = ADP + phosphate + H(+)</text>
        <dbReference type="Rhea" id="RHEA:13065"/>
        <dbReference type="ChEBI" id="CHEBI:15377"/>
        <dbReference type="ChEBI" id="CHEBI:15378"/>
        <dbReference type="ChEBI" id="CHEBI:30616"/>
        <dbReference type="ChEBI" id="CHEBI:43474"/>
        <dbReference type="ChEBI" id="CHEBI:456216"/>
        <dbReference type="EC" id="5.6.2.3"/>
    </reaction>
</comment>
<sequence>MNLLNSHDGKPIGVDASIVEGLHSMLDEINPYVQVFQNARDMLRNQNVSNLQVQIICARGDRQYIQSTANEVAAIIVGEDSGHITHRDIVVVTRDGNLKRIKETYPSYMSLQYPLLFPYGIDGWRCGIKFSRSSSKKRQFVSIREFYAFRIQFQYNKGHTLLKGLEDVVVARDTDASAVGRRIILPSSFSSGIQNMVQHFQDAMAICRTIENPDIFITFTCNPNWPEIKQELTRISGQKVEDRPDITARVFRIRHKKLMDVLKINNLFGKVLADISIIEFQKRGLPHTHITLTLASDDKPLTPKQIIDDIICAEIPNKDADPLAYIRLLGVCYMDTVVMLIQMLHRRDDPSKKVTINGFTFDNRWVISYNRDLIVMFDVHINVTKVAQLDITKYLYKYMNKGVDRANIRRDMGNLQIRIGDDELQNLGLVEIELILNKNDFSLRDFPQMPLPSFQNAQFSMNRLIREELDYDFLSEQQLFDDLYAGLNENQLNAYDIIMQSYTQNRGGLFFVYGSGGTSKTYLRRTLIARIRSQRKIVLSVASSGIAAILLPGGRTTHSRFKIPINLDELSSYSINKNSDLAKLIREASLIIWDETPMAHRYGFETVDRTLNDILRFDYNHSENQIFGGKLIILGGDFCQTLPIVPKGRREATVLATIKESPIWNHCTVLHLKTNMRLVDSVYPNLRNSYNDSSYLRERAILAPKTCDVDKLNDKLMSMLPGQFHAYMSANTFCATEGDIVENMNSPESIRTPFPIKRRQFPVKVAFGVTINKSQGQTLSNVGVYLPEPVFSHGQLYIALSRATSPSRLKILIVNRDNDPWNYTKNIVYREVFENLS</sequence>
<dbReference type="PANTHER" id="PTHR10492:SF90">
    <property type="entry name" value="ATP-DEPENDENT DNA HELICASE"/>
    <property type="match status" value="1"/>
</dbReference>